<dbReference type="Pfam" id="PF00329">
    <property type="entry name" value="Complex1_30kDa"/>
    <property type="match status" value="1"/>
</dbReference>
<evidence type="ECO:0000256" key="5">
    <source>
        <dbReference type="RuleBase" id="RU003456"/>
    </source>
</evidence>
<dbReference type="OrthoDB" id="9803286at2"/>
<name>A0A090BUB5_9GAMM</name>
<comment type="catalytic activity">
    <reaction evidence="4 6">
        <text>a quinone + NADH + 5 H(+)(in) = a quinol + NAD(+) + 4 H(+)(out)</text>
        <dbReference type="Rhea" id="RHEA:57888"/>
        <dbReference type="ChEBI" id="CHEBI:15378"/>
        <dbReference type="ChEBI" id="CHEBI:24646"/>
        <dbReference type="ChEBI" id="CHEBI:57540"/>
        <dbReference type="ChEBI" id="CHEBI:57945"/>
        <dbReference type="ChEBI" id="CHEBI:132124"/>
    </reaction>
</comment>
<dbReference type="InterPro" id="IPR020396">
    <property type="entry name" value="NADH_UbQ_OxRdtase_CS"/>
</dbReference>
<evidence type="ECO:0000256" key="6">
    <source>
        <dbReference type="RuleBase" id="RU003582"/>
    </source>
</evidence>
<dbReference type="KEGG" id="tig:THII_0519"/>
<dbReference type="GO" id="GO:0005886">
    <property type="term" value="C:plasma membrane"/>
    <property type="evidence" value="ECO:0007669"/>
    <property type="project" value="UniProtKB-SubCell"/>
</dbReference>
<evidence type="ECO:0000313" key="8">
    <source>
        <dbReference type="EMBL" id="BAP54816.1"/>
    </source>
</evidence>
<accession>A0A090BUB5</accession>
<dbReference type="GO" id="GO:0008137">
    <property type="term" value="F:NADH dehydrogenase (ubiquinone) activity"/>
    <property type="evidence" value="ECO:0007669"/>
    <property type="project" value="InterPro"/>
</dbReference>
<comment type="subcellular location">
    <subcellularLocation>
        <location evidence="4">Cell membrane</location>
        <topology evidence="4">Peripheral membrane protein</topology>
        <orientation evidence="4">Cytoplasmic side</orientation>
    </subcellularLocation>
</comment>
<evidence type="ECO:0000256" key="4">
    <source>
        <dbReference type="HAMAP-Rule" id="MF_01357"/>
    </source>
</evidence>
<evidence type="ECO:0000256" key="3">
    <source>
        <dbReference type="ARBA" id="ARBA00022475"/>
    </source>
</evidence>
<keyword evidence="2 4" id="KW-0813">Transport</keyword>
<comment type="similarity">
    <text evidence="1 4 5">Belongs to the complex I 30 kDa subunit family.</text>
</comment>
<comment type="subunit">
    <text evidence="4">NDH-1 is composed of 14 different subunits. Subunits NuoB, C, D, E, F, and G constitute the peripheral sector of the complex.</text>
</comment>
<organism evidence="8 9">
    <name type="scientific">Thioploca ingrica</name>
    <dbReference type="NCBI Taxonomy" id="40754"/>
    <lineage>
        <taxon>Bacteria</taxon>
        <taxon>Pseudomonadati</taxon>
        <taxon>Pseudomonadota</taxon>
        <taxon>Gammaproteobacteria</taxon>
        <taxon>Thiotrichales</taxon>
        <taxon>Thiotrichaceae</taxon>
        <taxon>Thioploca</taxon>
    </lineage>
</organism>
<evidence type="ECO:0000256" key="2">
    <source>
        <dbReference type="ARBA" id="ARBA00022448"/>
    </source>
</evidence>
<gene>
    <name evidence="4" type="primary">nuoC</name>
    <name evidence="8" type="ORF">THII_0519</name>
</gene>
<keyword evidence="4 6" id="KW-0874">Quinone</keyword>
<dbReference type="GO" id="GO:0050136">
    <property type="term" value="F:NADH dehydrogenase (quinone) (non-electrogenic) activity"/>
    <property type="evidence" value="ECO:0007669"/>
    <property type="project" value="UniProtKB-UniRule"/>
</dbReference>
<dbReference type="HOGENOM" id="CLU_042628_2_1_6"/>
<protein>
    <recommendedName>
        <fullName evidence="4">NADH-quinone oxidoreductase subunit C</fullName>
        <ecNumber evidence="4">7.1.1.-</ecNumber>
    </recommendedName>
    <alternativeName>
        <fullName evidence="4">NADH dehydrogenase I subunit C</fullName>
    </alternativeName>
    <alternativeName>
        <fullName evidence="4">NDH-1 subunit C</fullName>
    </alternativeName>
</protein>
<evidence type="ECO:0000256" key="1">
    <source>
        <dbReference type="ARBA" id="ARBA00007569"/>
    </source>
</evidence>
<dbReference type="EC" id="7.1.1.-" evidence="4"/>
<comment type="function">
    <text evidence="4">NDH-1 shuttles electrons from NADH, via FMN and iron-sulfur (Fe-S) centers, to quinones in the respiratory chain. The immediate electron acceptor for the enzyme in this species is believed to be ubiquinone. Couples the redox reaction to proton translocation (for every two electrons transferred, four hydrogen ions are translocated across the cytoplasmic membrane), and thus conserves the redox energy in a proton gradient.</text>
</comment>
<dbReference type="STRING" id="40754.THII_0519"/>
<keyword evidence="4 5" id="KW-1278">Translocase</keyword>
<reference evidence="8 9" key="1">
    <citation type="journal article" date="2014" name="ISME J.">
        <title>Ecophysiology of Thioploca ingrica as revealed by the complete genome sequence supplemented with proteomic evidence.</title>
        <authorList>
            <person name="Kojima H."/>
            <person name="Ogura Y."/>
            <person name="Yamamoto N."/>
            <person name="Togashi T."/>
            <person name="Mori H."/>
            <person name="Watanabe T."/>
            <person name="Nemoto F."/>
            <person name="Kurokawa K."/>
            <person name="Hayashi T."/>
            <person name="Fukui M."/>
        </authorList>
    </citation>
    <scope>NUCLEOTIDE SEQUENCE [LARGE SCALE GENOMIC DNA]</scope>
</reference>
<dbReference type="Gene3D" id="3.30.460.80">
    <property type="entry name" value="NADH:ubiquinone oxidoreductase, 30kDa subunit"/>
    <property type="match status" value="1"/>
</dbReference>
<dbReference type="SUPFAM" id="SSF143243">
    <property type="entry name" value="Nqo5-like"/>
    <property type="match status" value="1"/>
</dbReference>
<dbReference type="NCBIfam" id="TIGR01961">
    <property type="entry name" value="NuoC_fam"/>
    <property type="match status" value="1"/>
</dbReference>
<dbReference type="GO" id="GO:0048038">
    <property type="term" value="F:quinone binding"/>
    <property type="evidence" value="ECO:0007669"/>
    <property type="project" value="UniProtKB-KW"/>
</dbReference>
<proteinExistence type="inferred from homology"/>
<evidence type="ECO:0000259" key="7">
    <source>
        <dbReference type="Pfam" id="PF00329"/>
    </source>
</evidence>
<dbReference type="Proteomes" id="UP000031623">
    <property type="component" value="Chromosome"/>
</dbReference>
<dbReference type="NCBIfam" id="NF004730">
    <property type="entry name" value="PRK06074.1-1"/>
    <property type="match status" value="1"/>
</dbReference>
<sequence length="218" mass="25324">MAGSLETLLIQLQERFSDIALEAHIAHRELTIAISATHVFHVCEALRHRFNFSQLIDLCGVDYSQYGQADWETTQASSTGFTRGVSLGVCQEKSEKSRFAVVYHLLSIENNQRIRVRAWIERDPPRIDSIISVWNVANWYEREAFDLYGILFEGHPDLRRILTDYGFIGHPFRKDFPLSGQVEMRYDPSKKRVVYEPVSIEPRVLVPKVIRHDNRYTD</sequence>
<dbReference type="PROSITE" id="PS00542">
    <property type="entry name" value="COMPLEX1_30K"/>
    <property type="match status" value="1"/>
</dbReference>
<dbReference type="InterPro" id="IPR010218">
    <property type="entry name" value="NADH_DH_suC"/>
</dbReference>
<dbReference type="PANTHER" id="PTHR10884">
    <property type="entry name" value="NADH DEHYDROGENASE UBIQUINONE IRON-SULFUR PROTEIN 3"/>
    <property type="match status" value="1"/>
</dbReference>
<dbReference type="EMBL" id="AP014633">
    <property type="protein sequence ID" value="BAP54816.1"/>
    <property type="molecule type" value="Genomic_DNA"/>
</dbReference>
<evidence type="ECO:0000313" key="9">
    <source>
        <dbReference type="Proteomes" id="UP000031623"/>
    </source>
</evidence>
<keyword evidence="4" id="KW-0830">Ubiquinone</keyword>
<dbReference type="AlphaFoldDB" id="A0A090BUB5"/>
<keyword evidence="4" id="KW-0472">Membrane</keyword>
<keyword evidence="9" id="KW-1185">Reference proteome</keyword>
<dbReference type="HAMAP" id="MF_01357">
    <property type="entry name" value="NDH1_NuoC"/>
    <property type="match status" value="1"/>
</dbReference>
<dbReference type="PANTHER" id="PTHR10884:SF14">
    <property type="entry name" value="NADH DEHYDROGENASE [UBIQUINONE] IRON-SULFUR PROTEIN 3, MITOCHONDRIAL"/>
    <property type="match status" value="1"/>
</dbReference>
<dbReference type="InterPro" id="IPR001268">
    <property type="entry name" value="NADH_UbQ_OxRdtase_30kDa_su"/>
</dbReference>
<keyword evidence="4 5" id="KW-0520">NAD</keyword>
<dbReference type="InterPro" id="IPR037232">
    <property type="entry name" value="NADH_quin_OxRdtase_su_C/D-like"/>
</dbReference>
<feature type="domain" description="NADH:ubiquinone oxidoreductase 30kDa subunit" evidence="7">
    <location>
        <begin position="33"/>
        <end position="181"/>
    </location>
</feature>
<keyword evidence="3 4" id="KW-1003">Cell membrane</keyword>